<protein>
    <submittedName>
        <fullName evidence="2">Uncharacterized protein</fullName>
    </submittedName>
</protein>
<reference evidence="2 3" key="1">
    <citation type="submission" date="2012-04" db="EMBL/GenBank/DDBJ databases">
        <title>The Genome Sequence of Saprolegnia declina VS20.</title>
        <authorList>
            <consortium name="The Broad Institute Genome Sequencing Platform"/>
            <person name="Russ C."/>
            <person name="Nusbaum C."/>
            <person name="Tyler B."/>
            <person name="van West P."/>
            <person name="Dieguez-Uribeondo J."/>
            <person name="de Bruijn I."/>
            <person name="Tripathy S."/>
            <person name="Jiang R."/>
            <person name="Young S.K."/>
            <person name="Zeng Q."/>
            <person name="Gargeya S."/>
            <person name="Fitzgerald M."/>
            <person name="Haas B."/>
            <person name="Abouelleil A."/>
            <person name="Alvarado L."/>
            <person name="Arachchi H.M."/>
            <person name="Berlin A."/>
            <person name="Chapman S.B."/>
            <person name="Goldberg J."/>
            <person name="Griggs A."/>
            <person name="Gujja S."/>
            <person name="Hansen M."/>
            <person name="Howarth C."/>
            <person name="Imamovic A."/>
            <person name="Larimer J."/>
            <person name="McCowen C."/>
            <person name="Montmayeur A."/>
            <person name="Murphy C."/>
            <person name="Neiman D."/>
            <person name="Pearson M."/>
            <person name="Priest M."/>
            <person name="Roberts A."/>
            <person name="Saif S."/>
            <person name="Shea T."/>
            <person name="Sisk P."/>
            <person name="Sykes S."/>
            <person name="Wortman J."/>
            <person name="Nusbaum C."/>
            <person name="Birren B."/>
        </authorList>
    </citation>
    <scope>NUCLEOTIDE SEQUENCE [LARGE SCALE GENOMIC DNA]</scope>
    <source>
        <strain evidence="2 3">VS20</strain>
    </source>
</reference>
<organism evidence="2 3">
    <name type="scientific">Saprolegnia diclina (strain VS20)</name>
    <dbReference type="NCBI Taxonomy" id="1156394"/>
    <lineage>
        <taxon>Eukaryota</taxon>
        <taxon>Sar</taxon>
        <taxon>Stramenopiles</taxon>
        <taxon>Oomycota</taxon>
        <taxon>Saprolegniomycetes</taxon>
        <taxon>Saprolegniales</taxon>
        <taxon>Saprolegniaceae</taxon>
        <taxon>Saprolegnia</taxon>
    </lineage>
</organism>
<dbReference type="GeneID" id="19951324"/>
<dbReference type="eggNOG" id="ENOG502SGNE">
    <property type="taxonomic scope" value="Eukaryota"/>
</dbReference>
<feature type="compositionally biased region" description="Basic and acidic residues" evidence="1">
    <location>
        <begin position="285"/>
        <end position="296"/>
    </location>
</feature>
<dbReference type="OMA" id="ECERSWH"/>
<dbReference type="AlphaFoldDB" id="T0RHL4"/>
<feature type="region of interest" description="Disordered" evidence="1">
    <location>
        <begin position="1"/>
        <end position="60"/>
    </location>
</feature>
<keyword evidence="3" id="KW-1185">Reference proteome</keyword>
<dbReference type="EMBL" id="JH767167">
    <property type="protein sequence ID" value="EQC31808.1"/>
    <property type="molecule type" value="Genomic_DNA"/>
</dbReference>
<evidence type="ECO:0000313" key="3">
    <source>
        <dbReference type="Proteomes" id="UP000030762"/>
    </source>
</evidence>
<evidence type="ECO:0000256" key="1">
    <source>
        <dbReference type="SAM" id="MobiDB-lite"/>
    </source>
</evidence>
<dbReference type="VEuPathDB" id="FungiDB:SDRG_10597"/>
<feature type="region of interest" description="Disordered" evidence="1">
    <location>
        <begin position="253"/>
        <end position="296"/>
    </location>
</feature>
<gene>
    <name evidence="2" type="ORF">SDRG_10597</name>
</gene>
<dbReference type="Proteomes" id="UP000030762">
    <property type="component" value="Unassembled WGS sequence"/>
</dbReference>
<evidence type="ECO:0000313" key="2">
    <source>
        <dbReference type="EMBL" id="EQC31808.1"/>
    </source>
</evidence>
<sequence length="296" mass="33909">MADKDKTEKDKRRPSVRKTSLNSAVPEKATSRRDLRRGSTMARMPSPKKSPKKKAPKATVEELESREEVINMIHILETDTGEAAQKRQILKLFEWFKAQYAMLSGQLRESLAREQQLIVKCRELKFDVMLNVVKLQTKLHVKDTQAEGLGFFKEECERSWHSIHMAQEREQEALAIISDLRDKISHLESQVKELQRRPLLVEPRRSSITQSASLSQLRSPKAAPEADPITTFNEWKTLNRVWSPPKSQDRSTALYWGNYTDSGGGPTPGPTTPMERAMTAASPKKRPEWCRHLPRV</sequence>
<dbReference type="InParanoid" id="T0RHL4"/>
<proteinExistence type="predicted"/>
<dbReference type="RefSeq" id="XP_008614815.1">
    <property type="nucleotide sequence ID" value="XM_008616593.1"/>
</dbReference>
<feature type="compositionally biased region" description="Basic and acidic residues" evidence="1">
    <location>
        <begin position="1"/>
        <end position="13"/>
    </location>
</feature>
<name>T0RHL4_SAPDV</name>
<dbReference type="OrthoDB" id="123707at2759"/>
<accession>T0RHL4</accession>